<dbReference type="STRING" id="7739.C3YMU5"/>
<evidence type="ECO:0000256" key="1">
    <source>
        <dbReference type="ARBA" id="ARBA00023157"/>
    </source>
</evidence>
<sequence>NPKPYYDACVYDTCGCDSGGDCECFCTAVAAFADKCSTYGFHVRWRTQEICPTQCEDLNVDDECEWHYDPCGTACPPTCEDPWPGHCDLGCFEGCHPRCQPGEVLFGHR</sequence>
<dbReference type="eggNOG" id="KOG1216">
    <property type="taxonomic scope" value="Eukaryota"/>
</dbReference>
<reference evidence="3" key="1">
    <citation type="journal article" date="2008" name="Nature">
        <title>The amphioxus genome and the evolution of the chordate karyotype.</title>
        <authorList>
            <consortium name="US DOE Joint Genome Institute (JGI-PGF)"/>
            <person name="Putnam N.H."/>
            <person name="Butts T."/>
            <person name="Ferrier D.E.K."/>
            <person name="Furlong R.F."/>
            <person name="Hellsten U."/>
            <person name="Kawashima T."/>
            <person name="Robinson-Rechavi M."/>
            <person name="Shoguchi E."/>
            <person name="Terry A."/>
            <person name="Yu J.-K."/>
            <person name="Benito-Gutierrez E.L."/>
            <person name="Dubchak I."/>
            <person name="Garcia-Fernandez J."/>
            <person name="Gibson-Brown J.J."/>
            <person name="Grigoriev I.V."/>
            <person name="Horton A.C."/>
            <person name="de Jong P.J."/>
            <person name="Jurka J."/>
            <person name="Kapitonov V.V."/>
            <person name="Kohara Y."/>
            <person name="Kuroki Y."/>
            <person name="Lindquist E."/>
            <person name="Lucas S."/>
            <person name="Osoegawa K."/>
            <person name="Pennacchio L.A."/>
            <person name="Salamov A.A."/>
            <person name="Satou Y."/>
            <person name="Sauka-Spengler T."/>
            <person name="Schmutz J."/>
            <person name="Shin-I T."/>
            <person name="Toyoda A."/>
            <person name="Bronner-Fraser M."/>
            <person name="Fujiyama A."/>
            <person name="Holland L.Z."/>
            <person name="Holland P.W.H."/>
            <person name="Satoh N."/>
            <person name="Rokhsar D.S."/>
        </authorList>
    </citation>
    <scope>NUCLEOTIDE SEQUENCE [LARGE SCALE GENOMIC DNA]</scope>
    <source>
        <strain evidence="3">S238N-H82</strain>
        <tissue evidence="3">Testes</tissue>
    </source>
</reference>
<dbReference type="InterPro" id="IPR058753">
    <property type="entry name" value="TIL_OTOGL_Mucin"/>
</dbReference>
<dbReference type="Gene3D" id="2.10.25.10">
    <property type="entry name" value="Laminin"/>
    <property type="match status" value="1"/>
</dbReference>
<dbReference type="InParanoid" id="C3YMU5"/>
<dbReference type="CDD" id="cd19941">
    <property type="entry name" value="TIL"/>
    <property type="match status" value="1"/>
</dbReference>
<dbReference type="InterPro" id="IPR036084">
    <property type="entry name" value="Ser_inhib-like_sf"/>
</dbReference>
<dbReference type="PANTHER" id="PTHR11339:SF386">
    <property type="entry name" value="HEMOLECTIN, ISOFORM A"/>
    <property type="match status" value="1"/>
</dbReference>
<evidence type="ECO:0000313" key="3">
    <source>
        <dbReference type="EMBL" id="EEN58436.1"/>
    </source>
</evidence>
<dbReference type="PANTHER" id="PTHR11339">
    <property type="entry name" value="EXTRACELLULAR MATRIX GLYCOPROTEIN RELATED"/>
    <property type="match status" value="1"/>
</dbReference>
<dbReference type="InterPro" id="IPR014853">
    <property type="entry name" value="VWF/SSPO/ZAN-like_Cys-rich_dom"/>
</dbReference>
<feature type="domain" description="VWF/SSPO/Zonadhesin-like cysteine-rich" evidence="2">
    <location>
        <begin position="1"/>
        <end position="52"/>
    </location>
</feature>
<gene>
    <name evidence="3" type="ORF">BRAFLDRAFT_199050</name>
</gene>
<protein>
    <recommendedName>
        <fullName evidence="2">VWF/SSPO/Zonadhesin-like cysteine-rich domain-containing protein</fullName>
    </recommendedName>
</protein>
<dbReference type="AlphaFoldDB" id="C3YMU5"/>
<name>C3YMU5_BRAFL</name>
<dbReference type="Pfam" id="PF25962">
    <property type="entry name" value="TIL_OTOGL_Mucin"/>
    <property type="match status" value="1"/>
</dbReference>
<dbReference type="EMBL" id="GG666531">
    <property type="protein sequence ID" value="EEN58436.1"/>
    <property type="molecule type" value="Genomic_DNA"/>
</dbReference>
<keyword evidence="1" id="KW-1015">Disulfide bond</keyword>
<feature type="non-terminal residue" evidence="3">
    <location>
        <position position="1"/>
    </location>
</feature>
<organism>
    <name type="scientific">Branchiostoma floridae</name>
    <name type="common">Florida lancelet</name>
    <name type="synonym">Amphioxus</name>
    <dbReference type="NCBI Taxonomy" id="7739"/>
    <lineage>
        <taxon>Eukaryota</taxon>
        <taxon>Metazoa</taxon>
        <taxon>Chordata</taxon>
        <taxon>Cephalochordata</taxon>
        <taxon>Leptocardii</taxon>
        <taxon>Amphioxiformes</taxon>
        <taxon>Branchiostomatidae</taxon>
        <taxon>Branchiostoma</taxon>
    </lineage>
</organism>
<proteinExistence type="predicted"/>
<dbReference type="SMART" id="SM00832">
    <property type="entry name" value="C8"/>
    <property type="match status" value="1"/>
</dbReference>
<dbReference type="Pfam" id="PF08742">
    <property type="entry name" value="C8"/>
    <property type="match status" value="1"/>
</dbReference>
<dbReference type="InterPro" id="IPR050780">
    <property type="entry name" value="Mucin_vWF_Thrombospondin_sf"/>
</dbReference>
<evidence type="ECO:0000259" key="2">
    <source>
        <dbReference type="SMART" id="SM00832"/>
    </source>
</evidence>
<dbReference type="SUPFAM" id="SSF57567">
    <property type="entry name" value="Serine protease inhibitors"/>
    <property type="match status" value="1"/>
</dbReference>
<accession>C3YMU5</accession>